<evidence type="ECO:0008006" key="3">
    <source>
        <dbReference type="Google" id="ProtNLM"/>
    </source>
</evidence>
<dbReference type="Proteomes" id="UP000222851">
    <property type="component" value="Unassembled WGS sequence"/>
</dbReference>
<gene>
    <name evidence="1" type="ORF">COJ30_12095</name>
</gene>
<proteinExistence type="predicted"/>
<evidence type="ECO:0000313" key="2">
    <source>
        <dbReference type="Proteomes" id="UP000222851"/>
    </source>
</evidence>
<dbReference type="Gene3D" id="1.10.260.40">
    <property type="entry name" value="lambda repressor-like DNA-binding domains"/>
    <property type="match status" value="1"/>
</dbReference>
<comment type="caution">
    <text evidence="1">The sequence shown here is derived from an EMBL/GenBank/DDBJ whole genome shotgun (WGS) entry which is preliminary data.</text>
</comment>
<name>A0A2B0Y085_BACAN</name>
<reference evidence="1 2" key="1">
    <citation type="submission" date="2017-09" db="EMBL/GenBank/DDBJ databases">
        <title>Large-scale bioinformatics analysis of Bacillus genomes uncovers conserved roles of natural products in bacterial physiology.</title>
        <authorList>
            <consortium name="Agbiome Team Llc"/>
            <person name="Bleich R.M."/>
            <person name="Grubbs K.J."/>
            <person name="Santa Maria K.C."/>
            <person name="Allen S.E."/>
            <person name="Farag S."/>
            <person name="Shank E.A."/>
            <person name="Bowers A."/>
        </authorList>
    </citation>
    <scope>NUCLEOTIDE SEQUENCE [LARGE SCALE GENOMIC DNA]</scope>
    <source>
        <strain evidence="1 2">AFS081271</strain>
    </source>
</reference>
<accession>A0A2B0Y085</accession>
<organism evidence="1 2">
    <name type="scientific">Bacillus anthracis</name>
    <name type="common">anthrax bacterium</name>
    <dbReference type="NCBI Taxonomy" id="1392"/>
    <lineage>
        <taxon>Bacteria</taxon>
        <taxon>Bacillati</taxon>
        <taxon>Bacillota</taxon>
        <taxon>Bacilli</taxon>
        <taxon>Bacillales</taxon>
        <taxon>Bacillaceae</taxon>
        <taxon>Bacillus</taxon>
        <taxon>Bacillus cereus group</taxon>
    </lineage>
</organism>
<protein>
    <recommendedName>
        <fullName evidence="3">XRE family transcriptional regulator</fullName>
    </recommendedName>
</protein>
<dbReference type="GO" id="GO:0003677">
    <property type="term" value="F:DNA binding"/>
    <property type="evidence" value="ECO:0007669"/>
    <property type="project" value="InterPro"/>
</dbReference>
<dbReference type="InterPro" id="IPR010982">
    <property type="entry name" value="Lambda_DNA-bd_dom_sf"/>
</dbReference>
<dbReference type="RefSeq" id="WP_098555838.1">
    <property type="nucleotide sequence ID" value="NZ_NUXH01000047.1"/>
</dbReference>
<evidence type="ECO:0000313" key="1">
    <source>
        <dbReference type="EMBL" id="PFL69910.1"/>
    </source>
</evidence>
<dbReference type="EMBL" id="NUXH01000047">
    <property type="protein sequence ID" value="PFL69910.1"/>
    <property type="molecule type" value="Genomic_DNA"/>
</dbReference>
<dbReference type="AlphaFoldDB" id="A0A2B0Y085"/>
<sequence>MNLQTEVRMYQAQQMITAKAVAHEIHVEANYLRKVLRGDRSLSKPMQEKLEQYLEQSKLNGECVSS</sequence>